<dbReference type="Pfam" id="PF01850">
    <property type="entry name" value="PIN"/>
    <property type="match status" value="1"/>
</dbReference>
<dbReference type="InterPro" id="IPR002716">
    <property type="entry name" value="PIN_dom"/>
</dbReference>
<dbReference type="AlphaFoldDB" id="A0AA86GJR4"/>
<keyword evidence="3" id="KW-1185">Reference proteome</keyword>
<dbReference type="Proteomes" id="UP000058599">
    <property type="component" value="Chromosome"/>
</dbReference>
<dbReference type="InterPro" id="IPR029060">
    <property type="entry name" value="PIN-like_dom_sf"/>
</dbReference>
<sequence>MTYVVDTSAVLAALLNEPGGADVFELRYECELSVVNLAETYTKLVEQGVSVLAAEQTLARFQFRIRDFSSEHALKVAELRPLTRHLGLSFGDRACLALGFSSGSPILTADKDWSRLDLDLDIRQIR</sequence>
<evidence type="ECO:0000313" key="2">
    <source>
        <dbReference type="EMBL" id="AMG73535.1"/>
    </source>
</evidence>
<gene>
    <name evidence="2" type="ORF">SGRAN_1142</name>
</gene>
<proteinExistence type="predicted"/>
<evidence type="ECO:0000313" key="3">
    <source>
        <dbReference type="Proteomes" id="UP000058599"/>
    </source>
</evidence>
<protein>
    <submittedName>
        <fullName evidence="2">Ribonuclease VapC</fullName>
    </submittedName>
</protein>
<dbReference type="KEGG" id="sgi:SGRAN_1142"/>
<dbReference type="SUPFAM" id="SSF88723">
    <property type="entry name" value="PIN domain-like"/>
    <property type="match status" value="1"/>
</dbReference>
<reference evidence="2 3" key="1">
    <citation type="journal article" date="2016" name="BMC Genomics">
        <title>Genomic analysis of the nitrate-respiring Sphingopyxis granuli (formerly Sphingomonas macrogoltabida) strain TFA.</title>
        <authorList>
            <person name="Garcia-Romero I."/>
            <person name="Perez-Pulido A.J."/>
            <person name="Gonzalez-Flores Y.E."/>
            <person name="Reyes-Ramirez F."/>
            <person name="Santero E."/>
            <person name="Floriano B."/>
        </authorList>
    </citation>
    <scope>NUCLEOTIDE SEQUENCE [LARGE SCALE GENOMIC DNA]</scope>
    <source>
        <strain evidence="2 3">TFA</strain>
    </source>
</reference>
<evidence type="ECO:0000259" key="1">
    <source>
        <dbReference type="Pfam" id="PF01850"/>
    </source>
</evidence>
<dbReference type="Gene3D" id="3.40.50.1010">
    <property type="entry name" value="5'-nuclease"/>
    <property type="match status" value="1"/>
</dbReference>
<dbReference type="RefSeq" id="WP_067181485.1">
    <property type="nucleotide sequence ID" value="NZ_CP012199.1"/>
</dbReference>
<feature type="domain" description="PIN" evidence="1">
    <location>
        <begin position="3"/>
        <end position="117"/>
    </location>
</feature>
<dbReference type="EMBL" id="CP012199">
    <property type="protein sequence ID" value="AMG73535.1"/>
    <property type="molecule type" value="Genomic_DNA"/>
</dbReference>
<accession>A0AA86GJR4</accession>
<dbReference type="CDD" id="cd18682">
    <property type="entry name" value="PIN_VapC-like"/>
    <property type="match status" value="1"/>
</dbReference>
<name>A0AA86GJR4_9SPHN</name>
<organism evidence="2 3">
    <name type="scientific">Sphingopyxis granuli</name>
    <dbReference type="NCBI Taxonomy" id="267128"/>
    <lineage>
        <taxon>Bacteria</taxon>
        <taxon>Pseudomonadati</taxon>
        <taxon>Pseudomonadota</taxon>
        <taxon>Alphaproteobacteria</taxon>
        <taxon>Sphingomonadales</taxon>
        <taxon>Sphingomonadaceae</taxon>
        <taxon>Sphingopyxis</taxon>
    </lineage>
</organism>